<keyword evidence="3" id="KW-0732">Signal</keyword>
<evidence type="ECO:0000313" key="6">
    <source>
        <dbReference type="Proteomes" id="UP001165085"/>
    </source>
</evidence>
<dbReference type="InterPro" id="IPR012675">
    <property type="entry name" value="Beta-grasp_dom_sf"/>
</dbReference>
<comment type="caution">
    <text evidence="5">The sequence shown here is derived from an EMBL/GenBank/DDBJ whole genome shotgun (WGS) entry which is preliminary data.</text>
</comment>
<keyword evidence="6" id="KW-1185">Reference proteome</keyword>
<dbReference type="EMBL" id="BRXY01000394">
    <property type="protein sequence ID" value="GMH92092.1"/>
    <property type="molecule type" value="Genomic_DNA"/>
</dbReference>
<dbReference type="Pfam" id="PF00111">
    <property type="entry name" value="Fer2"/>
    <property type="match status" value="1"/>
</dbReference>
<dbReference type="CDD" id="cd00207">
    <property type="entry name" value="fer2"/>
    <property type="match status" value="1"/>
</dbReference>
<dbReference type="AlphaFoldDB" id="A0A9W7BQW5"/>
<dbReference type="SUPFAM" id="SSF54292">
    <property type="entry name" value="2Fe-2S ferredoxin-like"/>
    <property type="match status" value="1"/>
</dbReference>
<dbReference type="InterPro" id="IPR001041">
    <property type="entry name" value="2Fe-2S_ferredoxin-type"/>
</dbReference>
<keyword evidence="1" id="KW-0479">Metal-binding</keyword>
<accession>A0A9W7BQW5</accession>
<evidence type="ECO:0000256" key="1">
    <source>
        <dbReference type="ARBA" id="ARBA00022714"/>
    </source>
</evidence>
<feature type="chain" id="PRO_5040875007" description="2Fe-2S ferredoxin-type domain-containing protein" evidence="3">
    <location>
        <begin position="24"/>
        <end position="247"/>
    </location>
</feature>
<dbReference type="OrthoDB" id="5987010at2759"/>
<reference evidence="6" key="1">
    <citation type="journal article" date="2023" name="Commun. Biol.">
        <title>Genome analysis of Parmales, the sister group of diatoms, reveals the evolutionary specialization of diatoms from phago-mixotrophs to photoautotrophs.</title>
        <authorList>
            <person name="Ban H."/>
            <person name="Sato S."/>
            <person name="Yoshikawa S."/>
            <person name="Yamada K."/>
            <person name="Nakamura Y."/>
            <person name="Ichinomiya M."/>
            <person name="Sato N."/>
            <person name="Blanc-Mathieu R."/>
            <person name="Endo H."/>
            <person name="Kuwata A."/>
            <person name="Ogata H."/>
        </authorList>
    </citation>
    <scope>NUCLEOTIDE SEQUENCE [LARGE SCALE GENOMIC DNA]</scope>
    <source>
        <strain evidence="6">NIES 3701</strain>
    </source>
</reference>
<keyword evidence="1" id="KW-0001">2Fe-2S</keyword>
<feature type="domain" description="2Fe-2S ferredoxin-type" evidence="4">
    <location>
        <begin position="182"/>
        <end position="226"/>
    </location>
</feature>
<gene>
    <name evidence="5" type="ORF">TrST_g11939</name>
</gene>
<keyword evidence="1" id="KW-0408">Iron</keyword>
<organism evidence="5 6">
    <name type="scientific">Triparma strigata</name>
    <dbReference type="NCBI Taxonomy" id="1606541"/>
    <lineage>
        <taxon>Eukaryota</taxon>
        <taxon>Sar</taxon>
        <taxon>Stramenopiles</taxon>
        <taxon>Ochrophyta</taxon>
        <taxon>Bolidophyceae</taxon>
        <taxon>Parmales</taxon>
        <taxon>Triparmaceae</taxon>
        <taxon>Triparma</taxon>
    </lineage>
</organism>
<protein>
    <recommendedName>
        <fullName evidence="4">2Fe-2S ferredoxin-type domain-containing protein</fullName>
    </recommendedName>
</protein>
<dbReference type="GO" id="GO:0051537">
    <property type="term" value="F:2 iron, 2 sulfur cluster binding"/>
    <property type="evidence" value="ECO:0007669"/>
    <property type="project" value="UniProtKB-KW"/>
</dbReference>
<sequence length="247" mass="27311">MVRLLPLLLIILRMLILPSFISPFISPSVTIQHTVQRTVSLNIFPKDAPSFPPQYSLHNLTKPTGIQFSTTLSFTGAFITGVNPSSKYLNSVGLNHTLLKIDSENVEFKPFDSIIESLNSDYTSLTLSSLPRPTKIPNATLTVRDFKNPSFLKILSCAPGSSIRDVLLSNSISPYRSLTKLTNCKGKQLCGTCIVDVKDQSSLSRKSIDESSTLKGRESMRLSCVTGVWGDTEVWINGDVRADQWTR</sequence>
<proteinExistence type="predicted"/>
<keyword evidence="2" id="KW-0411">Iron-sulfur</keyword>
<evidence type="ECO:0000313" key="5">
    <source>
        <dbReference type="EMBL" id="GMH92092.1"/>
    </source>
</evidence>
<dbReference type="InterPro" id="IPR036010">
    <property type="entry name" value="2Fe-2S_ferredoxin-like_sf"/>
</dbReference>
<name>A0A9W7BQW5_9STRA</name>
<dbReference type="Gene3D" id="3.10.20.30">
    <property type="match status" value="1"/>
</dbReference>
<feature type="signal peptide" evidence="3">
    <location>
        <begin position="1"/>
        <end position="23"/>
    </location>
</feature>
<dbReference type="Proteomes" id="UP001165085">
    <property type="component" value="Unassembled WGS sequence"/>
</dbReference>
<evidence type="ECO:0000256" key="3">
    <source>
        <dbReference type="SAM" id="SignalP"/>
    </source>
</evidence>
<evidence type="ECO:0000259" key="4">
    <source>
        <dbReference type="Pfam" id="PF00111"/>
    </source>
</evidence>
<evidence type="ECO:0000256" key="2">
    <source>
        <dbReference type="ARBA" id="ARBA00023014"/>
    </source>
</evidence>